<organism evidence="1 2">
    <name type="scientific">Thermosulfuriphilus ammonigenes</name>
    <dbReference type="NCBI Taxonomy" id="1936021"/>
    <lineage>
        <taxon>Bacteria</taxon>
        <taxon>Pseudomonadati</taxon>
        <taxon>Thermodesulfobacteriota</taxon>
        <taxon>Thermodesulfobacteria</taxon>
        <taxon>Thermodesulfobacteriales</taxon>
        <taxon>Thermodesulfobacteriaceae</taxon>
        <taxon>Thermosulfuriphilus</taxon>
    </lineage>
</organism>
<dbReference type="Pfam" id="PF11959">
    <property type="entry name" value="DUF3473"/>
    <property type="match status" value="1"/>
</dbReference>
<dbReference type="NCBIfam" id="TIGR03006">
    <property type="entry name" value="pepcterm_polyde"/>
    <property type="match status" value="1"/>
</dbReference>
<dbReference type="InterPro" id="IPR011330">
    <property type="entry name" value="Glyco_hydro/deAcase_b/a-brl"/>
</dbReference>
<dbReference type="SUPFAM" id="SSF88713">
    <property type="entry name" value="Glycoside hydrolase/deacetylase"/>
    <property type="match status" value="1"/>
</dbReference>
<sequence length="280" mass="32224">MPQGVILITIDVEDWFQVENFKPYISYEEWPSCELRVHSNVREILSLLANFGVKATFFVLGWLAERLPELVVDIHRAGHEVASHGFDHRLTFDLSSQALEKDLHRTKTILESLGVEVRGYRAPSFTVSRELLKLLRKTGHLYDSSLNTFRLHGRYGYLEGASDLPFKTTAGILEIPVSNLSWGKWVVPWGGGAYFRLLPTSVFIKGVRRILKNRGLYVFYFHPWEIDPNQPRVPASWGRRFRHYHNLAATKQKLKDFLAAFSGERFLTCSQYLELVEKGG</sequence>
<dbReference type="InterPro" id="IPR002509">
    <property type="entry name" value="NODB_dom"/>
</dbReference>
<dbReference type="Gene3D" id="3.20.20.370">
    <property type="entry name" value="Glycoside hydrolase/deacetylase"/>
    <property type="match status" value="1"/>
</dbReference>
<dbReference type="InterPro" id="IPR014344">
    <property type="entry name" value="XrtA_polysacc_deacetyl"/>
</dbReference>
<accession>A0A6G7PUD2</accession>
<dbReference type="GO" id="GO:0005975">
    <property type="term" value="P:carbohydrate metabolic process"/>
    <property type="evidence" value="ECO:0007669"/>
    <property type="project" value="InterPro"/>
</dbReference>
<proteinExistence type="predicted"/>
<evidence type="ECO:0000313" key="1">
    <source>
        <dbReference type="EMBL" id="QIJ71294.1"/>
    </source>
</evidence>
<evidence type="ECO:0000313" key="2">
    <source>
        <dbReference type="Proteomes" id="UP000502179"/>
    </source>
</evidence>
<dbReference type="KEGG" id="tav:G4V39_02910"/>
<dbReference type="InterPro" id="IPR022560">
    <property type="entry name" value="DUF3473"/>
</dbReference>
<dbReference type="Proteomes" id="UP000502179">
    <property type="component" value="Chromosome"/>
</dbReference>
<keyword evidence="2" id="KW-1185">Reference proteome</keyword>
<dbReference type="RefSeq" id="WP_166031516.1">
    <property type="nucleotide sequence ID" value="NZ_CP048877.1"/>
</dbReference>
<dbReference type="PROSITE" id="PS51677">
    <property type="entry name" value="NODB"/>
    <property type="match status" value="1"/>
</dbReference>
<dbReference type="EMBL" id="CP048877">
    <property type="protein sequence ID" value="QIJ71294.1"/>
    <property type="molecule type" value="Genomic_DNA"/>
</dbReference>
<name>A0A6G7PUD2_9BACT</name>
<dbReference type="AlphaFoldDB" id="A0A6G7PUD2"/>
<dbReference type="InterPro" id="IPR045235">
    <property type="entry name" value="PuuE_HpPgdA-like"/>
</dbReference>
<dbReference type="Pfam" id="PF01522">
    <property type="entry name" value="Polysacc_deac_1"/>
    <property type="match status" value="1"/>
</dbReference>
<dbReference type="PANTHER" id="PTHR47561">
    <property type="entry name" value="POLYSACCHARIDE DEACETYLASE FAMILY PROTEIN (AFU_ORTHOLOGUE AFUA_6G05030)"/>
    <property type="match status" value="1"/>
</dbReference>
<dbReference type="PANTHER" id="PTHR47561:SF1">
    <property type="entry name" value="POLYSACCHARIDE DEACETYLASE FAMILY PROTEIN (AFU_ORTHOLOGUE AFUA_6G05030)"/>
    <property type="match status" value="1"/>
</dbReference>
<reference evidence="1 2" key="1">
    <citation type="submission" date="2020-02" db="EMBL/GenBank/DDBJ databases">
        <title>Genome analysis of Thermosulfuriphilus ammonigenes ST65T, an anaerobic thermophilic chemolithoautotrophic bacterium isolated from a deep-sea hydrothermal vent.</title>
        <authorList>
            <person name="Slobodkina G."/>
            <person name="Allioux M."/>
            <person name="Merkel A."/>
            <person name="Alain K."/>
            <person name="Jebbar M."/>
            <person name="Slobodkin A."/>
        </authorList>
    </citation>
    <scope>NUCLEOTIDE SEQUENCE [LARGE SCALE GENOMIC DNA]</scope>
    <source>
        <strain evidence="1 2">ST65</strain>
    </source>
</reference>
<dbReference type="CDD" id="cd10941">
    <property type="entry name" value="CE4_PuuE_HpPgdA_like_2"/>
    <property type="match status" value="1"/>
</dbReference>
<protein>
    <submittedName>
        <fullName evidence="1">DUF3473 domain-containing protein</fullName>
    </submittedName>
</protein>
<gene>
    <name evidence="1" type="ORF">G4V39_02910</name>
</gene>
<dbReference type="GO" id="GO:0016810">
    <property type="term" value="F:hydrolase activity, acting on carbon-nitrogen (but not peptide) bonds"/>
    <property type="evidence" value="ECO:0007669"/>
    <property type="project" value="InterPro"/>
</dbReference>